<name>A0A0A2SPB7_9GAMM</name>
<reference evidence="2 3" key="1">
    <citation type="submission" date="2014-05" db="EMBL/GenBank/DDBJ databases">
        <authorList>
            <person name="Rizzardi K."/>
            <person name="Winiecka-Krusnell J."/>
            <person name="Ramliden M."/>
            <person name="Alm E."/>
            <person name="Andersson S."/>
            <person name="Byfors S."/>
        </authorList>
    </citation>
    <scope>NUCLEOTIDE SEQUENCE [LARGE SCALE GENOMIC DNA]</scope>
    <source>
        <strain evidence="2 3">LEGN</strain>
    </source>
</reference>
<feature type="signal peptide" evidence="1">
    <location>
        <begin position="1"/>
        <end position="19"/>
    </location>
</feature>
<evidence type="ECO:0000313" key="2">
    <source>
        <dbReference type="EMBL" id="KGP62602.1"/>
    </source>
</evidence>
<keyword evidence="1" id="KW-0732">Signal</keyword>
<dbReference type="OrthoDB" id="5641192at2"/>
<sequence length="186" mass="21313">MLQRVLLALLCFYSFLAHAGDTVLKLYRPFGEVYDQAPPIVKKKLSGQCYEQSRLIIREDAWRCQAEGQLFDPCFAKAGGKKMEVICPQSPWVGDSIQIDVSVPLNNEHHKTLDMSRTLPWAIELINGEFCIAIDSNELYDSMPVRYRCNYQNVLIGHLQRCKTVWSMLEKTPQGVITVELGRAWF</sequence>
<dbReference type="RefSeq" id="WP_035890802.1">
    <property type="nucleotide sequence ID" value="NZ_JNCF01000053.1"/>
</dbReference>
<dbReference type="Proteomes" id="UP000054422">
    <property type="component" value="Unassembled WGS sequence"/>
</dbReference>
<accession>A0A0A2SPB7</accession>
<protein>
    <submittedName>
        <fullName evidence="2">Uncharacterized protein</fullName>
    </submittedName>
</protein>
<proteinExistence type="predicted"/>
<dbReference type="EMBL" id="JNCF01000053">
    <property type="protein sequence ID" value="KGP62602.1"/>
    <property type="molecule type" value="Genomic_DNA"/>
</dbReference>
<comment type="caution">
    <text evidence="2">The sequence shown here is derived from an EMBL/GenBank/DDBJ whole genome shotgun (WGS) entry which is preliminary data.</text>
</comment>
<feature type="chain" id="PRO_5002004486" evidence="1">
    <location>
        <begin position="20"/>
        <end position="186"/>
    </location>
</feature>
<evidence type="ECO:0000256" key="1">
    <source>
        <dbReference type="SAM" id="SignalP"/>
    </source>
</evidence>
<organism evidence="2 3">
    <name type="scientific">Legionella norrlandica</name>
    <dbReference type="NCBI Taxonomy" id="1498499"/>
    <lineage>
        <taxon>Bacteria</taxon>
        <taxon>Pseudomonadati</taxon>
        <taxon>Pseudomonadota</taxon>
        <taxon>Gammaproteobacteria</taxon>
        <taxon>Legionellales</taxon>
        <taxon>Legionellaceae</taxon>
        <taxon>Legionella</taxon>
    </lineage>
</organism>
<dbReference type="AlphaFoldDB" id="A0A0A2SPB7"/>
<gene>
    <name evidence="2" type="ORF">EP47_01235</name>
</gene>
<evidence type="ECO:0000313" key="3">
    <source>
        <dbReference type="Proteomes" id="UP000054422"/>
    </source>
</evidence>
<keyword evidence="3" id="KW-1185">Reference proteome</keyword>